<dbReference type="Proteomes" id="UP001370490">
    <property type="component" value="Unassembled WGS sequence"/>
</dbReference>
<accession>A0AAN8W3L8</accession>
<dbReference type="EMBL" id="JBAMMX010000005">
    <property type="protein sequence ID" value="KAK6939343.1"/>
    <property type="molecule type" value="Genomic_DNA"/>
</dbReference>
<feature type="region of interest" description="Disordered" evidence="1">
    <location>
        <begin position="78"/>
        <end position="120"/>
    </location>
</feature>
<protein>
    <submittedName>
        <fullName evidence="2">Uncharacterized protein</fullName>
    </submittedName>
</protein>
<dbReference type="AlphaFoldDB" id="A0AAN8W3L8"/>
<evidence type="ECO:0000313" key="3">
    <source>
        <dbReference type="Proteomes" id="UP001370490"/>
    </source>
</evidence>
<evidence type="ECO:0000256" key="1">
    <source>
        <dbReference type="SAM" id="MobiDB-lite"/>
    </source>
</evidence>
<feature type="compositionally biased region" description="Basic residues" evidence="1">
    <location>
        <begin position="224"/>
        <end position="234"/>
    </location>
</feature>
<evidence type="ECO:0000313" key="2">
    <source>
        <dbReference type="EMBL" id="KAK6939343.1"/>
    </source>
</evidence>
<proteinExistence type="predicted"/>
<feature type="compositionally biased region" description="Low complexity" evidence="1">
    <location>
        <begin position="103"/>
        <end position="114"/>
    </location>
</feature>
<dbReference type="PANTHER" id="PTHR37614">
    <property type="entry name" value="OS02G0121400 PROTEIN"/>
    <property type="match status" value="1"/>
</dbReference>
<gene>
    <name evidence="2" type="ORF">RJ641_028874</name>
</gene>
<dbReference type="PANTHER" id="PTHR37614:SF2">
    <property type="entry name" value="OS02G0121400 PROTEIN"/>
    <property type="match status" value="1"/>
</dbReference>
<name>A0AAN8W3L8_9MAGN</name>
<sequence>MEQKNSVCVAEAEQSCMFGDDELSVAGILENLPRLIVGSDSAHRFPFAWGSKRRRSTLDSNPALPSLVKYANHTREQVIDREEEEEEEGERGRERPINKVEASSPSTPLSFSPSESDDKLSNSWKKIFKKRKKEEWLKMIDDLTKRRELLKGEVENVRKFYDILKAENLLLKARREELNLCAKKETPYLETNKSLNLATQFNPQPLVKPLSLTSAVPEIPTPQKQKRQRQRRRQQQPQVSLFFHQQPLIINRTAFTPSSEMSNGFQYPFGRIPQQRSLPDLNVSAEENLGIEVAQSFDANRAAITAQARKRRLQIIQVNKMKNSGVSLKRVR</sequence>
<feature type="region of interest" description="Disordered" evidence="1">
    <location>
        <begin position="213"/>
        <end position="237"/>
    </location>
</feature>
<keyword evidence="3" id="KW-1185">Reference proteome</keyword>
<reference evidence="2 3" key="1">
    <citation type="submission" date="2023-12" db="EMBL/GenBank/DDBJ databases">
        <title>A high-quality genome assembly for Dillenia turbinata (Dilleniales).</title>
        <authorList>
            <person name="Chanderbali A."/>
        </authorList>
    </citation>
    <scope>NUCLEOTIDE SEQUENCE [LARGE SCALE GENOMIC DNA]</scope>
    <source>
        <strain evidence="2">LSX21</strain>
        <tissue evidence="2">Leaf</tissue>
    </source>
</reference>
<comment type="caution">
    <text evidence="2">The sequence shown here is derived from an EMBL/GenBank/DDBJ whole genome shotgun (WGS) entry which is preliminary data.</text>
</comment>
<organism evidence="2 3">
    <name type="scientific">Dillenia turbinata</name>
    <dbReference type="NCBI Taxonomy" id="194707"/>
    <lineage>
        <taxon>Eukaryota</taxon>
        <taxon>Viridiplantae</taxon>
        <taxon>Streptophyta</taxon>
        <taxon>Embryophyta</taxon>
        <taxon>Tracheophyta</taxon>
        <taxon>Spermatophyta</taxon>
        <taxon>Magnoliopsida</taxon>
        <taxon>eudicotyledons</taxon>
        <taxon>Gunneridae</taxon>
        <taxon>Pentapetalae</taxon>
        <taxon>Dilleniales</taxon>
        <taxon>Dilleniaceae</taxon>
        <taxon>Dillenia</taxon>
    </lineage>
</organism>